<proteinExistence type="predicted"/>
<keyword evidence="2" id="KW-1185">Reference proteome</keyword>
<comment type="caution">
    <text evidence="1">The sequence shown here is derived from an EMBL/GenBank/DDBJ whole genome shotgun (WGS) entry which is preliminary data.</text>
</comment>
<evidence type="ECO:0000313" key="1">
    <source>
        <dbReference type="EMBL" id="MFC5822330.1"/>
    </source>
</evidence>
<gene>
    <name evidence="1" type="ORF">ACFPZ3_00545</name>
</gene>
<dbReference type="Proteomes" id="UP001596058">
    <property type="component" value="Unassembled WGS sequence"/>
</dbReference>
<sequence length="46" mass="5083">MAELADDAFFGFAVDTGQGCSENPWAEESSRPWFRLAWNCVDRAGA</sequence>
<protein>
    <submittedName>
        <fullName evidence="1">Uncharacterized protein</fullName>
    </submittedName>
</protein>
<dbReference type="RefSeq" id="WP_379511886.1">
    <property type="nucleotide sequence ID" value="NZ_JBHSPA010000003.1"/>
</dbReference>
<name>A0ABW1CBP1_9ACTN</name>
<accession>A0ABW1CBP1</accession>
<dbReference type="EMBL" id="JBHSPA010000003">
    <property type="protein sequence ID" value="MFC5822330.1"/>
    <property type="molecule type" value="Genomic_DNA"/>
</dbReference>
<reference evidence="2" key="1">
    <citation type="journal article" date="2019" name="Int. J. Syst. Evol. Microbiol.">
        <title>The Global Catalogue of Microorganisms (GCM) 10K type strain sequencing project: providing services to taxonomists for standard genome sequencing and annotation.</title>
        <authorList>
            <consortium name="The Broad Institute Genomics Platform"/>
            <consortium name="The Broad Institute Genome Sequencing Center for Infectious Disease"/>
            <person name="Wu L."/>
            <person name="Ma J."/>
        </authorList>
    </citation>
    <scope>NUCLEOTIDE SEQUENCE [LARGE SCALE GENOMIC DNA]</scope>
    <source>
        <strain evidence="2">CCUG 53903</strain>
    </source>
</reference>
<evidence type="ECO:0000313" key="2">
    <source>
        <dbReference type="Proteomes" id="UP001596058"/>
    </source>
</evidence>
<organism evidence="1 2">
    <name type="scientific">Nonomuraea insulae</name>
    <dbReference type="NCBI Taxonomy" id="1616787"/>
    <lineage>
        <taxon>Bacteria</taxon>
        <taxon>Bacillati</taxon>
        <taxon>Actinomycetota</taxon>
        <taxon>Actinomycetes</taxon>
        <taxon>Streptosporangiales</taxon>
        <taxon>Streptosporangiaceae</taxon>
        <taxon>Nonomuraea</taxon>
    </lineage>
</organism>